<feature type="compositionally biased region" description="Gly residues" evidence="2">
    <location>
        <begin position="365"/>
        <end position="378"/>
    </location>
</feature>
<keyword evidence="4" id="KW-0732">Signal</keyword>
<organism evidence="5">
    <name type="scientific">Neobodo designis</name>
    <name type="common">Flagellated protozoan</name>
    <name type="synonym">Bodo designis</name>
    <dbReference type="NCBI Taxonomy" id="312471"/>
    <lineage>
        <taxon>Eukaryota</taxon>
        <taxon>Discoba</taxon>
        <taxon>Euglenozoa</taxon>
        <taxon>Kinetoplastea</taxon>
        <taxon>Metakinetoplastina</taxon>
        <taxon>Neobodonida</taxon>
        <taxon>Neobodo</taxon>
    </lineage>
</organism>
<feature type="chain" id="PRO_5030799413" evidence="4">
    <location>
        <begin position="16"/>
        <end position="673"/>
    </location>
</feature>
<sequence length="673" mass="72212">MILFCNSFCTLLVAAMQREAALRHRAAREHAAHVAEQEAEYRRMEAERKADKARQHEKQRLFSFVGTLILFCIFSSYTTFYCLVFSALVTVAVWYFQRQNVRKSVAFAPSPPRPRRDDIAPLEPMPFRWNGWDPRGEHERNAYAATRTHVPRRHDAQEDWLDISAPNAHAMANAPRDRAAARPSWAEEQARRGGFYGVAAANRDEEFAERLLDATDFEDDVVPAADVRARRVEDAALFSPPGVHRPSVQPSPPGRASAWNPSPQPAAPAHGRHFRFHDAPAARGGRDTAAANAGSDFARLGIRDAAGCTSRAREWVRDVLAQLAEEIRDVDRQLGERHLLHLQCSCSLEEMTDPPQKPQQPQAAGGFGGGAAGGFGQKPAGGFGNAGGGGGGGFGNAGGGGFGNVGGGGGFGNAGGAGGFGQQKPAGGFGNVGGGGGFGNTGGGGGFGNTGGFGGAKPAGAGGFGNAAQPTGPVRKLDYILMEKANITNNAQHVPDSFKLAAILDRRLQVDAQLDVGLTFTDSDHSVDFLAYRQAYVVRRITALAQQPGLAGYVHNGGDGSLWNESLPCDAHIIVHVLRQRFSGLRKHIRHAFEQRHEPSELSICIGNVGEPYFFLRYREQGTDVTMHTERGRDSLFQGVVLFAGTIAAYHDGAYGGVFGLVDLDKLKLSQVL</sequence>
<proteinExistence type="predicted"/>
<feature type="region of interest" description="Disordered" evidence="2">
    <location>
        <begin position="240"/>
        <end position="271"/>
    </location>
</feature>
<keyword evidence="3" id="KW-0472">Membrane</keyword>
<feature type="signal peptide" evidence="4">
    <location>
        <begin position="1"/>
        <end position="15"/>
    </location>
</feature>
<dbReference type="PANTHER" id="PTHR21780:SF0">
    <property type="entry name" value="TRANSMEMBRANE PROTEIN 209"/>
    <property type="match status" value="1"/>
</dbReference>
<evidence type="ECO:0000256" key="2">
    <source>
        <dbReference type="SAM" id="MobiDB-lite"/>
    </source>
</evidence>
<dbReference type="InterPro" id="IPR019176">
    <property type="entry name" value="Cytochrome_B561-rel"/>
</dbReference>
<evidence type="ECO:0000256" key="4">
    <source>
        <dbReference type="SAM" id="SignalP"/>
    </source>
</evidence>
<dbReference type="GO" id="GO:0016020">
    <property type="term" value="C:membrane"/>
    <property type="evidence" value="ECO:0007669"/>
    <property type="project" value="TreeGrafter"/>
</dbReference>
<name>A0A7S1PZ69_NEODS</name>
<evidence type="ECO:0000256" key="1">
    <source>
        <dbReference type="SAM" id="Coils"/>
    </source>
</evidence>
<feature type="coiled-coil region" evidence="1">
    <location>
        <begin position="27"/>
        <end position="56"/>
    </location>
</feature>
<feature type="region of interest" description="Disordered" evidence="2">
    <location>
        <begin position="350"/>
        <end position="378"/>
    </location>
</feature>
<accession>A0A7S1PZ69</accession>
<dbReference type="AlphaFoldDB" id="A0A7S1PZ69"/>
<keyword evidence="3" id="KW-1133">Transmembrane helix</keyword>
<protein>
    <submittedName>
        <fullName evidence="5">Uncharacterized protein</fullName>
    </submittedName>
</protein>
<evidence type="ECO:0000313" key="5">
    <source>
        <dbReference type="EMBL" id="CAD9108699.1"/>
    </source>
</evidence>
<gene>
    <name evidence="5" type="ORF">NDES1114_LOCUS11057</name>
</gene>
<dbReference type="PANTHER" id="PTHR21780">
    <property type="entry name" value="TRANSMEMBRANE PROTEIN 209"/>
    <property type="match status" value="1"/>
</dbReference>
<keyword evidence="1" id="KW-0175">Coiled coil</keyword>
<reference evidence="5" key="1">
    <citation type="submission" date="2021-01" db="EMBL/GenBank/DDBJ databases">
        <authorList>
            <person name="Corre E."/>
            <person name="Pelletier E."/>
            <person name="Niang G."/>
            <person name="Scheremetjew M."/>
            <person name="Finn R."/>
            <person name="Kale V."/>
            <person name="Holt S."/>
            <person name="Cochrane G."/>
            <person name="Meng A."/>
            <person name="Brown T."/>
            <person name="Cohen L."/>
        </authorList>
    </citation>
    <scope>NUCLEOTIDE SEQUENCE</scope>
    <source>
        <strain evidence="5">CCAP 1951/1</strain>
    </source>
</reference>
<keyword evidence="3" id="KW-0812">Transmembrane</keyword>
<evidence type="ECO:0000256" key="3">
    <source>
        <dbReference type="SAM" id="Phobius"/>
    </source>
</evidence>
<dbReference type="EMBL" id="HBGF01016816">
    <property type="protein sequence ID" value="CAD9108699.1"/>
    <property type="molecule type" value="Transcribed_RNA"/>
</dbReference>
<feature type="transmembrane region" description="Helical" evidence="3">
    <location>
        <begin position="62"/>
        <end position="95"/>
    </location>
</feature>